<comment type="catalytic activity">
    <reaction evidence="5">
        <text>(6S)-5-formyl-5,6,7,8-tetrahydrofolate + ATP = (6R)-5,10-methenyltetrahydrofolate + ADP + phosphate</text>
        <dbReference type="Rhea" id="RHEA:10488"/>
        <dbReference type="ChEBI" id="CHEBI:30616"/>
        <dbReference type="ChEBI" id="CHEBI:43474"/>
        <dbReference type="ChEBI" id="CHEBI:57455"/>
        <dbReference type="ChEBI" id="CHEBI:57457"/>
        <dbReference type="ChEBI" id="CHEBI:456216"/>
        <dbReference type="EC" id="6.3.3.2"/>
    </reaction>
</comment>
<dbReference type="AlphaFoldDB" id="A0A495VUB2"/>
<dbReference type="GO" id="GO:0030272">
    <property type="term" value="F:5-formyltetrahydrofolate cyclo-ligase activity"/>
    <property type="evidence" value="ECO:0007669"/>
    <property type="project" value="UniProtKB-EC"/>
</dbReference>
<gene>
    <name evidence="6" type="ORF">C8E97_0973</name>
</gene>
<dbReference type="SUPFAM" id="SSF100950">
    <property type="entry name" value="NagB/RpiA/CoA transferase-like"/>
    <property type="match status" value="1"/>
</dbReference>
<dbReference type="GO" id="GO:0009396">
    <property type="term" value="P:folic acid-containing compound biosynthetic process"/>
    <property type="evidence" value="ECO:0007669"/>
    <property type="project" value="TreeGrafter"/>
</dbReference>
<dbReference type="InterPro" id="IPR024185">
    <property type="entry name" value="FTHF_cligase-like_sf"/>
</dbReference>
<dbReference type="Pfam" id="PF01812">
    <property type="entry name" value="5-FTHF_cyc-lig"/>
    <property type="match status" value="1"/>
</dbReference>
<feature type="binding site" evidence="4">
    <location>
        <begin position="9"/>
        <end position="13"/>
    </location>
    <ligand>
        <name>ATP</name>
        <dbReference type="ChEBI" id="CHEBI:30616"/>
    </ligand>
</feature>
<evidence type="ECO:0000256" key="2">
    <source>
        <dbReference type="ARBA" id="ARBA00022741"/>
    </source>
</evidence>
<dbReference type="Proteomes" id="UP000282084">
    <property type="component" value="Unassembled WGS sequence"/>
</dbReference>
<dbReference type="OrthoDB" id="3242798at2"/>
<reference evidence="6 7" key="1">
    <citation type="submission" date="2018-10" db="EMBL/GenBank/DDBJ databases">
        <title>Sequencing the genomes of 1000 actinobacteria strains.</title>
        <authorList>
            <person name="Klenk H.-P."/>
        </authorList>
    </citation>
    <scope>NUCLEOTIDE SEQUENCE [LARGE SCALE GENOMIC DNA]</scope>
    <source>
        <strain evidence="6 7">DSM 43800</strain>
    </source>
</reference>
<dbReference type="GO" id="GO:0005524">
    <property type="term" value="F:ATP binding"/>
    <property type="evidence" value="ECO:0007669"/>
    <property type="project" value="UniProtKB-KW"/>
</dbReference>
<feature type="binding site" evidence="4">
    <location>
        <position position="51"/>
    </location>
    <ligand>
        <name>substrate</name>
    </ligand>
</feature>
<feature type="binding site" evidence="4">
    <location>
        <begin position="132"/>
        <end position="140"/>
    </location>
    <ligand>
        <name>ATP</name>
        <dbReference type="ChEBI" id="CHEBI:30616"/>
    </ligand>
</feature>
<name>A0A495VUB2_9PSEU</name>
<organism evidence="6 7">
    <name type="scientific">Saccharothrix australiensis</name>
    <dbReference type="NCBI Taxonomy" id="2072"/>
    <lineage>
        <taxon>Bacteria</taxon>
        <taxon>Bacillati</taxon>
        <taxon>Actinomycetota</taxon>
        <taxon>Actinomycetes</taxon>
        <taxon>Pseudonocardiales</taxon>
        <taxon>Pseudonocardiaceae</taxon>
        <taxon>Saccharothrix</taxon>
    </lineage>
</organism>
<comment type="caution">
    <text evidence="6">The sequence shown here is derived from an EMBL/GenBank/DDBJ whole genome shotgun (WGS) entry which is preliminary data.</text>
</comment>
<sequence>MTSDQRNRKTTLRARLRAARRGAAPAPLSSEVLAAVAAFDVVPGETVCAYLPIGGEPGSRAMVDALRSAGYRVLLPITVADAPLDWAVYDGSLRAGPHGLREPAGAPLGSAAVASAALVLVPALAVDHRGVRLGQGGGHYDRSLPLATCPLVAVVRDDEFVPSLPAEAHDVRVNAVLTPRAGVVHLPL</sequence>
<keyword evidence="2 4" id="KW-0547">Nucleotide-binding</keyword>
<keyword evidence="7" id="KW-1185">Reference proteome</keyword>
<dbReference type="EMBL" id="RBXO01000001">
    <property type="protein sequence ID" value="RKT52460.1"/>
    <property type="molecule type" value="Genomic_DNA"/>
</dbReference>
<keyword evidence="6" id="KW-0436">Ligase</keyword>
<keyword evidence="5" id="KW-0479">Metal-binding</keyword>
<comment type="similarity">
    <text evidence="1 5">Belongs to the 5-formyltetrahydrofolate cyclo-ligase family.</text>
</comment>
<protein>
    <recommendedName>
        <fullName evidence="5">5-formyltetrahydrofolate cyclo-ligase</fullName>
        <ecNumber evidence="5">6.3.3.2</ecNumber>
    </recommendedName>
</protein>
<evidence type="ECO:0000313" key="6">
    <source>
        <dbReference type="EMBL" id="RKT52460.1"/>
    </source>
</evidence>
<dbReference type="PANTHER" id="PTHR23407:SF1">
    <property type="entry name" value="5-FORMYLTETRAHYDROFOLATE CYCLO-LIGASE"/>
    <property type="match status" value="1"/>
</dbReference>
<dbReference type="RefSeq" id="WP_121002018.1">
    <property type="nucleotide sequence ID" value="NZ_RBXO01000001.1"/>
</dbReference>
<dbReference type="InterPro" id="IPR002698">
    <property type="entry name" value="FTHF_cligase"/>
</dbReference>
<dbReference type="EC" id="6.3.3.2" evidence="5"/>
<dbReference type="Gene3D" id="3.40.50.10420">
    <property type="entry name" value="NagB/RpiA/CoA transferase-like"/>
    <property type="match status" value="1"/>
</dbReference>
<comment type="cofactor">
    <cofactor evidence="5">
        <name>Mg(2+)</name>
        <dbReference type="ChEBI" id="CHEBI:18420"/>
    </cofactor>
</comment>
<evidence type="ECO:0000256" key="1">
    <source>
        <dbReference type="ARBA" id="ARBA00010638"/>
    </source>
</evidence>
<dbReference type="GO" id="GO:0035999">
    <property type="term" value="P:tetrahydrofolate interconversion"/>
    <property type="evidence" value="ECO:0007669"/>
    <property type="project" value="TreeGrafter"/>
</dbReference>
<keyword evidence="3 4" id="KW-0067">ATP-binding</keyword>
<evidence type="ECO:0000256" key="4">
    <source>
        <dbReference type="PIRSR" id="PIRSR006806-1"/>
    </source>
</evidence>
<dbReference type="PANTHER" id="PTHR23407">
    <property type="entry name" value="ATPASE INHIBITOR/5-FORMYLTETRAHYDROFOLATE CYCLO-LIGASE"/>
    <property type="match status" value="1"/>
</dbReference>
<proteinExistence type="inferred from homology"/>
<evidence type="ECO:0000256" key="5">
    <source>
        <dbReference type="RuleBase" id="RU361279"/>
    </source>
</evidence>
<accession>A0A495VUB2</accession>
<dbReference type="NCBIfam" id="TIGR02727">
    <property type="entry name" value="MTHFS_bact"/>
    <property type="match status" value="1"/>
</dbReference>
<evidence type="ECO:0000313" key="7">
    <source>
        <dbReference type="Proteomes" id="UP000282084"/>
    </source>
</evidence>
<feature type="binding site" evidence="4">
    <location>
        <position position="56"/>
    </location>
    <ligand>
        <name>substrate</name>
    </ligand>
</feature>
<dbReference type="GO" id="GO:0046872">
    <property type="term" value="F:metal ion binding"/>
    <property type="evidence" value="ECO:0007669"/>
    <property type="project" value="UniProtKB-KW"/>
</dbReference>
<keyword evidence="5" id="KW-0460">Magnesium</keyword>
<evidence type="ECO:0000256" key="3">
    <source>
        <dbReference type="ARBA" id="ARBA00022840"/>
    </source>
</evidence>
<dbReference type="PIRSF" id="PIRSF006806">
    <property type="entry name" value="FTHF_cligase"/>
    <property type="match status" value="1"/>
</dbReference>
<dbReference type="InterPro" id="IPR037171">
    <property type="entry name" value="NagB/RpiA_transferase-like"/>
</dbReference>